<dbReference type="AlphaFoldDB" id="A0A9P4QB06"/>
<name>A0A9P4QB06_9PEZI</name>
<organism evidence="2 3">
    <name type="scientific">Polychaeton citri CBS 116435</name>
    <dbReference type="NCBI Taxonomy" id="1314669"/>
    <lineage>
        <taxon>Eukaryota</taxon>
        <taxon>Fungi</taxon>
        <taxon>Dikarya</taxon>
        <taxon>Ascomycota</taxon>
        <taxon>Pezizomycotina</taxon>
        <taxon>Dothideomycetes</taxon>
        <taxon>Dothideomycetidae</taxon>
        <taxon>Capnodiales</taxon>
        <taxon>Capnodiaceae</taxon>
        <taxon>Polychaeton</taxon>
    </lineage>
</organism>
<proteinExistence type="predicted"/>
<reference evidence="2" key="1">
    <citation type="journal article" date="2020" name="Stud. Mycol.">
        <title>101 Dothideomycetes genomes: a test case for predicting lifestyles and emergence of pathogens.</title>
        <authorList>
            <person name="Haridas S."/>
            <person name="Albert R."/>
            <person name="Binder M."/>
            <person name="Bloem J."/>
            <person name="Labutti K."/>
            <person name="Salamov A."/>
            <person name="Andreopoulos B."/>
            <person name="Baker S."/>
            <person name="Barry K."/>
            <person name="Bills G."/>
            <person name="Bluhm B."/>
            <person name="Cannon C."/>
            <person name="Castanera R."/>
            <person name="Culley D."/>
            <person name="Daum C."/>
            <person name="Ezra D."/>
            <person name="Gonzalez J."/>
            <person name="Henrissat B."/>
            <person name="Kuo A."/>
            <person name="Liang C."/>
            <person name="Lipzen A."/>
            <person name="Lutzoni F."/>
            <person name="Magnuson J."/>
            <person name="Mondo S."/>
            <person name="Nolan M."/>
            <person name="Ohm R."/>
            <person name="Pangilinan J."/>
            <person name="Park H.-J."/>
            <person name="Ramirez L."/>
            <person name="Alfaro M."/>
            <person name="Sun H."/>
            <person name="Tritt A."/>
            <person name="Yoshinaga Y."/>
            <person name="Zwiers L.-H."/>
            <person name="Turgeon B."/>
            <person name="Goodwin S."/>
            <person name="Spatafora J."/>
            <person name="Crous P."/>
            <person name="Grigoriev I."/>
        </authorList>
    </citation>
    <scope>NUCLEOTIDE SEQUENCE</scope>
    <source>
        <strain evidence="2">CBS 116435</strain>
    </source>
</reference>
<evidence type="ECO:0000256" key="1">
    <source>
        <dbReference type="SAM" id="MobiDB-lite"/>
    </source>
</evidence>
<evidence type="ECO:0000313" key="2">
    <source>
        <dbReference type="EMBL" id="KAF2723873.1"/>
    </source>
</evidence>
<comment type="caution">
    <text evidence="2">The sequence shown here is derived from an EMBL/GenBank/DDBJ whole genome shotgun (WGS) entry which is preliminary data.</text>
</comment>
<keyword evidence="3" id="KW-1185">Reference proteome</keyword>
<feature type="region of interest" description="Disordered" evidence="1">
    <location>
        <begin position="1"/>
        <end position="26"/>
    </location>
</feature>
<protein>
    <submittedName>
        <fullName evidence="2">Uncharacterized protein</fullName>
    </submittedName>
</protein>
<dbReference type="Proteomes" id="UP000799441">
    <property type="component" value="Unassembled WGS sequence"/>
</dbReference>
<gene>
    <name evidence="2" type="ORF">K431DRAFT_9011</name>
</gene>
<dbReference type="EMBL" id="MU003774">
    <property type="protein sequence ID" value="KAF2723873.1"/>
    <property type="molecule type" value="Genomic_DNA"/>
</dbReference>
<evidence type="ECO:0000313" key="3">
    <source>
        <dbReference type="Proteomes" id="UP000799441"/>
    </source>
</evidence>
<sequence length="165" mass="17840">MARGSRFGEIATNAQDSNPSQHHHRHRSLLYYDTRILMGGVSEQQRAIDCLPVPTLDPAPCAHGYGRDHVSPSDMGLDGTQSHANPRYSSRAVARPCGLPHDLSGMRLGDGSRCRAPPRILHTGLISLMSRAGPGFRVYASSHRRAGLRLAVGLRALHGRCSGVC</sequence>
<accession>A0A9P4QB06</accession>